<evidence type="ECO:0000256" key="1">
    <source>
        <dbReference type="ARBA" id="ARBA00022448"/>
    </source>
</evidence>
<keyword evidence="8" id="KW-1185">Reference proteome</keyword>
<dbReference type="Pfam" id="PF19026">
    <property type="entry name" value="UBA_HYPK"/>
    <property type="match status" value="1"/>
</dbReference>
<comment type="subunit">
    <text evidence="4">Homodimer. Interacts with the ribosome. Binds ribosomal RNA.</text>
</comment>
<keyword evidence="2 4" id="KW-0694">RNA-binding</keyword>
<sequence length="117" mass="13018">MPKIKPSDLKKMERMGIKTEQINAIRVIIETPDKNIIIENPLVAKTSVMGNEAIVITGGNTKEEQKQQSQIEVKEEDVRFVMEQTGKSEKEAREALIKANGDIAKAIMILQGETSNP</sequence>
<gene>
    <name evidence="4" type="primary">nac</name>
    <name evidence="7" type="ORF">SACC_02950</name>
</gene>
<dbReference type="Gene3D" id="1.10.8.10">
    <property type="entry name" value="DNA helicase RuvA subunit, C-terminal domain"/>
    <property type="match status" value="1"/>
</dbReference>
<dbReference type="Proteomes" id="UP001319921">
    <property type="component" value="Chromosome"/>
</dbReference>
<protein>
    <recommendedName>
        <fullName evidence="4 5">Nascent polypeptide-associated complex protein</fullName>
    </recommendedName>
</protein>
<evidence type="ECO:0000256" key="3">
    <source>
        <dbReference type="ARBA" id="ARBA00022927"/>
    </source>
</evidence>
<dbReference type="RefSeq" id="WP_229571292.1">
    <property type="nucleotide sequence ID" value="NZ_AP025226.1"/>
</dbReference>
<dbReference type="SUPFAM" id="SSF46934">
    <property type="entry name" value="UBA-like"/>
    <property type="match status" value="1"/>
</dbReference>
<dbReference type="InterPro" id="IPR005231">
    <property type="entry name" value="NAC_arc"/>
</dbReference>
<dbReference type="Gene3D" id="2.20.70.30">
    <property type="entry name" value="Nascent polypeptide-associated complex domain"/>
    <property type="match status" value="1"/>
</dbReference>
<dbReference type="CDD" id="cd14359">
    <property type="entry name" value="UBA_AeNAC"/>
    <property type="match status" value="1"/>
</dbReference>
<evidence type="ECO:0000259" key="6">
    <source>
        <dbReference type="SMART" id="SM01407"/>
    </source>
</evidence>
<dbReference type="KEGG" id="scas:SACC_02950"/>
<keyword evidence="1 4" id="KW-0813">Transport</keyword>
<reference evidence="7 8" key="1">
    <citation type="journal article" date="2022" name="Microbiol. Resour. Announc.">
        <title>Complete Genome Sequence of the Hyperthermophilic and Acidophilic Archaeon Saccharolobus caldissimus Strain HS-3T.</title>
        <authorList>
            <person name="Sakai H.D."/>
            <person name="Kurosawa N."/>
        </authorList>
    </citation>
    <scope>NUCLEOTIDE SEQUENCE [LARGE SCALE GENOMIC DNA]</scope>
    <source>
        <strain evidence="7 8">JCM32116</strain>
    </source>
</reference>
<comment type="similarity">
    <text evidence="4">Belongs to the NAC-alpha family.</text>
</comment>
<dbReference type="NCBIfam" id="TIGR00264">
    <property type="entry name" value="archaeal-type nascent polypeptide-associated complex protein"/>
    <property type="match status" value="1"/>
</dbReference>
<evidence type="ECO:0000313" key="8">
    <source>
        <dbReference type="Proteomes" id="UP001319921"/>
    </source>
</evidence>
<keyword evidence="3 4" id="KW-0653">Protein transport</keyword>
<dbReference type="InterPro" id="IPR044034">
    <property type="entry name" value="NAC-like_UBA"/>
</dbReference>
<dbReference type="EMBL" id="AP025226">
    <property type="protein sequence ID" value="BDB97278.1"/>
    <property type="molecule type" value="Genomic_DNA"/>
</dbReference>
<dbReference type="GeneID" id="68865019"/>
<comment type="function">
    <text evidence="4">Contacts the emerging nascent chain on the ribosome.</text>
</comment>
<accession>A0AAQ4CN97</accession>
<evidence type="ECO:0000256" key="2">
    <source>
        <dbReference type="ARBA" id="ARBA00022884"/>
    </source>
</evidence>
<proteinExistence type="inferred from homology"/>
<evidence type="ECO:0000313" key="7">
    <source>
        <dbReference type="EMBL" id="BDB97278.1"/>
    </source>
</evidence>
<feature type="domain" description="NAC-A/B" evidence="6">
    <location>
        <begin position="6"/>
        <end position="64"/>
    </location>
</feature>
<dbReference type="AlphaFoldDB" id="A0AAQ4CN97"/>
<dbReference type="GO" id="GO:0003723">
    <property type="term" value="F:RNA binding"/>
    <property type="evidence" value="ECO:0007669"/>
    <property type="project" value="UniProtKB-UniRule"/>
</dbReference>
<organism evidence="7 8">
    <name type="scientific">Saccharolobus caldissimus</name>
    <dbReference type="NCBI Taxonomy" id="1702097"/>
    <lineage>
        <taxon>Archaea</taxon>
        <taxon>Thermoproteota</taxon>
        <taxon>Thermoprotei</taxon>
        <taxon>Sulfolobales</taxon>
        <taxon>Sulfolobaceae</taxon>
        <taxon>Saccharolobus</taxon>
    </lineage>
</organism>
<dbReference type="HAMAP" id="MF_00814">
    <property type="entry name" value="NAC_arch"/>
    <property type="match status" value="1"/>
</dbReference>
<name>A0AAQ4CN97_9CREN</name>
<dbReference type="InterPro" id="IPR009060">
    <property type="entry name" value="UBA-like_sf"/>
</dbReference>
<dbReference type="InterPro" id="IPR038187">
    <property type="entry name" value="NAC_A/B_dom_sf"/>
</dbReference>
<dbReference type="GO" id="GO:0015031">
    <property type="term" value="P:protein transport"/>
    <property type="evidence" value="ECO:0007669"/>
    <property type="project" value="UniProtKB-UniRule"/>
</dbReference>
<dbReference type="SMART" id="SM01407">
    <property type="entry name" value="NAC"/>
    <property type="match status" value="1"/>
</dbReference>
<evidence type="ECO:0000256" key="4">
    <source>
        <dbReference type="HAMAP-Rule" id="MF_00814"/>
    </source>
</evidence>
<evidence type="ECO:0000256" key="5">
    <source>
        <dbReference type="NCBIfam" id="TIGR00264"/>
    </source>
</evidence>
<dbReference type="InterPro" id="IPR002715">
    <property type="entry name" value="Nas_poly-pep-assoc_cplx_dom"/>
</dbReference>